<evidence type="ECO:0000313" key="3">
    <source>
        <dbReference type="Proteomes" id="UP000256328"/>
    </source>
</evidence>
<dbReference type="PANTHER" id="PTHR47668">
    <property type="entry name" value="DIENELACTONE HYDROLASE FAMILY PROTEIN (AFU_ORTHOLOGUE AFUA_6G01940)"/>
    <property type="match status" value="1"/>
</dbReference>
<reference evidence="2 3" key="1">
    <citation type="journal article" date="2018" name="IMA Fungus">
        <title>IMA Genome-F 9: Draft genome sequence of Annulohypoxylon stygium, Aspergillus mulundensis, Berkeleyomyces basicola (syn. Thielaviopsis basicola), Ceratocystis smalleyi, two Cercospora beticola strains, Coleophoma cylindrospora, Fusarium fracticaudum, Phialophora cf. hyalina, and Morchella septimelata.</title>
        <authorList>
            <person name="Wingfield B.D."/>
            <person name="Bills G.F."/>
            <person name="Dong Y."/>
            <person name="Huang W."/>
            <person name="Nel W.J."/>
            <person name="Swalarsk-Parry B.S."/>
            <person name="Vaghefi N."/>
            <person name="Wilken P.M."/>
            <person name="An Z."/>
            <person name="de Beer Z.W."/>
            <person name="De Vos L."/>
            <person name="Chen L."/>
            <person name="Duong T.A."/>
            <person name="Gao Y."/>
            <person name="Hammerbacher A."/>
            <person name="Kikkert J.R."/>
            <person name="Li Y."/>
            <person name="Li H."/>
            <person name="Li K."/>
            <person name="Li Q."/>
            <person name="Liu X."/>
            <person name="Ma X."/>
            <person name="Naidoo K."/>
            <person name="Pethybridge S.J."/>
            <person name="Sun J."/>
            <person name="Steenkamp E.T."/>
            <person name="van der Nest M.A."/>
            <person name="van Wyk S."/>
            <person name="Wingfield M.J."/>
            <person name="Xiong C."/>
            <person name="Yue Q."/>
            <person name="Zhang X."/>
        </authorList>
    </citation>
    <scope>NUCLEOTIDE SEQUENCE [LARGE SCALE GENOMIC DNA]</scope>
    <source>
        <strain evidence="2 3">BP5796</strain>
    </source>
</reference>
<keyword evidence="2" id="KW-0378">Hydrolase</keyword>
<sequence>MEPIPGYSRACCMIPPIVAKEYQEKGKYETIGGLKIYVTGSPTATKALLIGYDIWGFSSQVIQGADILATSDKDRSYQVFMPDFFKGEPCNKAWYPPETDEQKKNLYGWFATRTPALSAERTPQIIKDVEAVYGKKAWGAVGFCWGGKFVSLLSGPESLFNAAAQAHPGLMDPADAEKITIPTCVLPSTGESVEDMDKWENALKVEKYVKRFEQGHGWMSAKGDLEDEKCREDYGNGYRIFLAWFAKHL</sequence>
<dbReference type="InterPro" id="IPR002925">
    <property type="entry name" value="Dienelactn_hydro"/>
</dbReference>
<dbReference type="PANTHER" id="PTHR47668:SF1">
    <property type="entry name" value="DIENELACTONE HYDROLASE DOMAIN-CONTAINING PROTEIN-RELATED"/>
    <property type="match status" value="1"/>
</dbReference>
<proteinExistence type="predicted"/>
<dbReference type="Pfam" id="PF01738">
    <property type="entry name" value="DLH"/>
    <property type="match status" value="1"/>
</dbReference>
<evidence type="ECO:0000313" key="2">
    <source>
        <dbReference type="EMBL" id="RDW57326.1"/>
    </source>
</evidence>
<dbReference type="OrthoDB" id="2147163at2759"/>
<dbReference type="Gene3D" id="3.40.50.1820">
    <property type="entry name" value="alpha/beta hydrolase"/>
    <property type="match status" value="1"/>
</dbReference>
<accession>A0A3D8Q679</accession>
<protein>
    <submittedName>
        <fullName evidence="2">Dienelactone hydrolase</fullName>
    </submittedName>
</protein>
<evidence type="ECO:0000259" key="1">
    <source>
        <dbReference type="Pfam" id="PF01738"/>
    </source>
</evidence>
<organism evidence="2 3">
    <name type="scientific">Coleophoma crateriformis</name>
    <dbReference type="NCBI Taxonomy" id="565419"/>
    <lineage>
        <taxon>Eukaryota</taxon>
        <taxon>Fungi</taxon>
        <taxon>Dikarya</taxon>
        <taxon>Ascomycota</taxon>
        <taxon>Pezizomycotina</taxon>
        <taxon>Leotiomycetes</taxon>
        <taxon>Helotiales</taxon>
        <taxon>Dermateaceae</taxon>
        <taxon>Coleophoma</taxon>
    </lineage>
</organism>
<dbReference type="Proteomes" id="UP000256328">
    <property type="component" value="Unassembled WGS sequence"/>
</dbReference>
<dbReference type="AlphaFoldDB" id="A0A3D8Q679"/>
<keyword evidence="3" id="KW-1185">Reference proteome</keyword>
<dbReference type="SUPFAM" id="SSF53474">
    <property type="entry name" value="alpha/beta-Hydrolases"/>
    <property type="match status" value="1"/>
</dbReference>
<dbReference type="InterPro" id="IPR029058">
    <property type="entry name" value="AB_hydrolase_fold"/>
</dbReference>
<comment type="caution">
    <text evidence="2">The sequence shown here is derived from an EMBL/GenBank/DDBJ whole genome shotgun (WGS) entry which is preliminary data.</text>
</comment>
<dbReference type="GO" id="GO:0016787">
    <property type="term" value="F:hydrolase activity"/>
    <property type="evidence" value="ECO:0007669"/>
    <property type="project" value="UniProtKB-KW"/>
</dbReference>
<gene>
    <name evidence="2" type="ORF">BP5796_12776</name>
</gene>
<feature type="domain" description="Dienelactone hydrolase" evidence="1">
    <location>
        <begin position="37"/>
        <end position="233"/>
    </location>
</feature>
<dbReference type="EMBL" id="PDLN01000023">
    <property type="protein sequence ID" value="RDW57326.1"/>
    <property type="molecule type" value="Genomic_DNA"/>
</dbReference>
<name>A0A3D8Q679_9HELO</name>